<evidence type="ECO:0000313" key="1">
    <source>
        <dbReference type="EMBL" id="OIQ65250.1"/>
    </source>
</evidence>
<dbReference type="AlphaFoldDB" id="A0A1J5P2F8"/>
<sequence length="94" mass="10665">MIRRRERQLRIVDREIAAFEIEQATRATEIVQQMAIDMKEISIVTDASNDVLLPDFSQQGPAALFHQHILPLTSVATAFAVVRRLARLDIQGRP</sequence>
<proteinExistence type="predicted"/>
<comment type="caution">
    <text evidence="1">The sequence shown here is derived from an EMBL/GenBank/DDBJ whole genome shotgun (WGS) entry which is preliminary data.</text>
</comment>
<dbReference type="EMBL" id="MLJW01007482">
    <property type="protein sequence ID" value="OIQ65250.1"/>
    <property type="molecule type" value="Genomic_DNA"/>
</dbReference>
<accession>A0A1J5P2F8</accession>
<organism evidence="1">
    <name type="scientific">mine drainage metagenome</name>
    <dbReference type="NCBI Taxonomy" id="410659"/>
    <lineage>
        <taxon>unclassified sequences</taxon>
        <taxon>metagenomes</taxon>
        <taxon>ecological metagenomes</taxon>
    </lineage>
</organism>
<protein>
    <submittedName>
        <fullName evidence="1">Uncharacterized protein</fullName>
    </submittedName>
</protein>
<name>A0A1J5P2F8_9ZZZZ</name>
<reference evidence="1" key="1">
    <citation type="submission" date="2016-10" db="EMBL/GenBank/DDBJ databases">
        <title>Sequence of Gallionella enrichment culture.</title>
        <authorList>
            <person name="Poehlein A."/>
            <person name="Muehling M."/>
            <person name="Daniel R."/>
        </authorList>
    </citation>
    <scope>NUCLEOTIDE SEQUENCE</scope>
</reference>
<gene>
    <name evidence="1" type="ORF">GALL_531950</name>
</gene>